<comment type="caution">
    <text evidence="9">The sequence shown here is derived from an EMBL/GenBank/DDBJ whole genome shotgun (WGS) entry which is preliminary data.</text>
</comment>
<accession>A0AA44BGL4</accession>
<dbReference type="Gene3D" id="1.10.3730.20">
    <property type="match status" value="1"/>
</dbReference>
<evidence type="ECO:0000256" key="2">
    <source>
        <dbReference type="ARBA" id="ARBA00007362"/>
    </source>
</evidence>
<dbReference type="InterPro" id="IPR000620">
    <property type="entry name" value="EamA_dom"/>
</dbReference>
<evidence type="ECO:0000313" key="10">
    <source>
        <dbReference type="Proteomes" id="UP000449710"/>
    </source>
</evidence>
<feature type="transmembrane region" description="Helical" evidence="7">
    <location>
        <begin position="100"/>
        <end position="118"/>
    </location>
</feature>
<feature type="transmembrane region" description="Helical" evidence="7">
    <location>
        <begin position="70"/>
        <end position="94"/>
    </location>
</feature>
<dbReference type="PANTHER" id="PTHR32322:SF18">
    <property type="entry name" value="S-ADENOSYLMETHIONINE_S-ADENOSYLHOMOCYSTEINE TRANSPORTER"/>
    <property type="match status" value="1"/>
</dbReference>
<feature type="transmembrane region" description="Helical" evidence="7">
    <location>
        <begin position="273"/>
        <end position="293"/>
    </location>
</feature>
<organism evidence="9 10">
    <name type="scientific">Isachenkonia alkalipeptolytica</name>
    <dbReference type="NCBI Taxonomy" id="2565777"/>
    <lineage>
        <taxon>Bacteria</taxon>
        <taxon>Bacillati</taxon>
        <taxon>Bacillota</taxon>
        <taxon>Clostridia</taxon>
        <taxon>Eubacteriales</taxon>
        <taxon>Clostridiaceae</taxon>
        <taxon>Isachenkonia</taxon>
    </lineage>
</organism>
<dbReference type="Pfam" id="PF00892">
    <property type="entry name" value="EamA"/>
    <property type="match status" value="2"/>
</dbReference>
<dbReference type="RefSeq" id="WP_160723056.1">
    <property type="nucleotide sequence ID" value="NZ_SUMG01000024.1"/>
</dbReference>
<dbReference type="InterPro" id="IPR050638">
    <property type="entry name" value="AA-Vitamin_Transporters"/>
</dbReference>
<evidence type="ECO:0000256" key="5">
    <source>
        <dbReference type="ARBA" id="ARBA00022989"/>
    </source>
</evidence>
<feature type="transmembrane region" description="Helical" evidence="7">
    <location>
        <begin position="125"/>
        <end position="142"/>
    </location>
</feature>
<dbReference type="SUPFAM" id="SSF103481">
    <property type="entry name" value="Multidrug resistance efflux transporter EmrE"/>
    <property type="match status" value="2"/>
</dbReference>
<proteinExistence type="inferred from homology"/>
<evidence type="ECO:0000256" key="3">
    <source>
        <dbReference type="ARBA" id="ARBA00022475"/>
    </source>
</evidence>
<feature type="transmembrane region" description="Helical" evidence="7">
    <location>
        <begin position="39"/>
        <end position="58"/>
    </location>
</feature>
<name>A0AA44BGL4_9CLOT</name>
<evidence type="ECO:0000256" key="1">
    <source>
        <dbReference type="ARBA" id="ARBA00004651"/>
    </source>
</evidence>
<comment type="subcellular location">
    <subcellularLocation>
        <location evidence="1">Cell membrane</location>
        <topology evidence="1">Multi-pass membrane protein</topology>
    </subcellularLocation>
</comment>
<gene>
    <name evidence="9" type="ORF">ISALK_13010</name>
</gene>
<feature type="domain" description="EamA" evidence="8">
    <location>
        <begin position="152"/>
        <end position="288"/>
    </location>
</feature>
<feature type="transmembrane region" description="Helical" evidence="7">
    <location>
        <begin position="7"/>
        <end position="27"/>
    </location>
</feature>
<feature type="transmembrane region" description="Helical" evidence="7">
    <location>
        <begin position="248"/>
        <end position="267"/>
    </location>
</feature>
<feature type="transmembrane region" description="Helical" evidence="7">
    <location>
        <begin position="216"/>
        <end position="236"/>
    </location>
</feature>
<dbReference type="EMBL" id="SUMG01000024">
    <property type="protein sequence ID" value="NBG89411.1"/>
    <property type="molecule type" value="Genomic_DNA"/>
</dbReference>
<keyword evidence="4 7" id="KW-0812">Transmembrane</keyword>
<evidence type="ECO:0000259" key="8">
    <source>
        <dbReference type="Pfam" id="PF00892"/>
    </source>
</evidence>
<keyword evidence="3" id="KW-1003">Cell membrane</keyword>
<sequence length="308" mass="33299">MQKKQLLTNYALVFLVMALWGTNLVIIKTLVSDLPPQTMTAFRIMLAGVTASAVVLLGKNYRSLNKKEGLYIFFGMLFGVVLHQSLMAYGLTLIDASNASLILALLPLTTALLGVLHLGEKLTPLRTLGFILALIGVFFIQGGSFHTLGFSLGEIIIFTAMFVQATSFILIRKVTATVDSKQVTALMNIGGALSLLLISFMVEPQGISQMTSAPPFTYFLFFFSGIVISGGGHLIFNASIQKIGASQTAVFNNFVPFFGLVSSAVFLNETISLSQSLGFLFIVSGVLFGTGYIEKQRGKQLQSKIPEN</sequence>
<dbReference type="AlphaFoldDB" id="A0AA44BGL4"/>
<dbReference type="InterPro" id="IPR037185">
    <property type="entry name" value="EmrE-like"/>
</dbReference>
<feature type="transmembrane region" description="Helical" evidence="7">
    <location>
        <begin position="148"/>
        <end position="171"/>
    </location>
</feature>
<reference evidence="9 10" key="1">
    <citation type="submission" date="2019-04" db="EMBL/GenBank/DDBJ databases">
        <title>Isachenkonia alkalipeptolytica gen. nov. sp. nov. a new anaerobic, alkiliphilic organothrophic bacterium capable to reduce synthesized ferrihydrite isolated from a soda lake.</title>
        <authorList>
            <person name="Toshchakov S.V."/>
            <person name="Zavarzina D.G."/>
            <person name="Zhilina T.N."/>
            <person name="Kostrikina N.A."/>
            <person name="Kublanov I.V."/>
        </authorList>
    </citation>
    <scope>NUCLEOTIDE SEQUENCE [LARGE SCALE GENOMIC DNA]</scope>
    <source>
        <strain evidence="9 10">Z-1701</strain>
    </source>
</reference>
<feature type="domain" description="EamA" evidence="8">
    <location>
        <begin position="10"/>
        <end position="140"/>
    </location>
</feature>
<dbReference type="GO" id="GO:0005886">
    <property type="term" value="C:plasma membrane"/>
    <property type="evidence" value="ECO:0007669"/>
    <property type="project" value="UniProtKB-SubCell"/>
</dbReference>
<dbReference type="Proteomes" id="UP000449710">
    <property type="component" value="Unassembled WGS sequence"/>
</dbReference>
<evidence type="ECO:0000313" key="9">
    <source>
        <dbReference type="EMBL" id="NBG89411.1"/>
    </source>
</evidence>
<keyword evidence="5 7" id="KW-1133">Transmembrane helix</keyword>
<evidence type="ECO:0000256" key="7">
    <source>
        <dbReference type="SAM" id="Phobius"/>
    </source>
</evidence>
<keyword evidence="6 7" id="KW-0472">Membrane</keyword>
<feature type="transmembrane region" description="Helical" evidence="7">
    <location>
        <begin position="183"/>
        <end position="201"/>
    </location>
</feature>
<evidence type="ECO:0000256" key="6">
    <source>
        <dbReference type="ARBA" id="ARBA00023136"/>
    </source>
</evidence>
<comment type="similarity">
    <text evidence="2">Belongs to the EamA transporter family.</text>
</comment>
<protein>
    <submittedName>
        <fullName evidence="9">DMT family transporter</fullName>
    </submittedName>
</protein>
<dbReference type="PANTHER" id="PTHR32322">
    <property type="entry name" value="INNER MEMBRANE TRANSPORTER"/>
    <property type="match status" value="1"/>
</dbReference>
<evidence type="ECO:0000256" key="4">
    <source>
        <dbReference type="ARBA" id="ARBA00022692"/>
    </source>
</evidence>
<keyword evidence="10" id="KW-1185">Reference proteome</keyword>